<proteinExistence type="predicted"/>
<evidence type="ECO:0000259" key="1">
    <source>
        <dbReference type="PROSITE" id="PS51340"/>
    </source>
</evidence>
<evidence type="ECO:0000313" key="2">
    <source>
        <dbReference type="EMBL" id="MFC7278943.1"/>
    </source>
</evidence>
<accession>A0ABW2I242</accession>
<dbReference type="PANTHER" id="PTHR36930">
    <property type="entry name" value="METAL-SULFUR CLUSTER BIOSYNTHESIS PROTEINS YUAD-RELATED"/>
    <property type="match status" value="1"/>
</dbReference>
<dbReference type="InterPro" id="IPR011037">
    <property type="entry name" value="Pyrv_Knase-like_insert_dom_sf"/>
</dbReference>
<evidence type="ECO:0000313" key="3">
    <source>
        <dbReference type="Proteomes" id="UP001596548"/>
    </source>
</evidence>
<feature type="domain" description="MOSC" evidence="1">
    <location>
        <begin position="21"/>
        <end position="228"/>
    </location>
</feature>
<organism evidence="2 3">
    <name type="scientific">Paractinoplanes rhizophilus</name>
    <dbReference type="NCBI Taxonomy" id="1416877"/>
    <lineage>
        <taxon>Bacteria</taxon>
        <taxon>Bacillati</taxon>
        <taxon>Actinomycetota</taxon>
        <taxon>Actinomycetes</taxon>
        <taxon>Micromonosporales</taxon>
        <taxon>Micromonosporaceae</taxon>
        <taxon>Paractinoplanes</taxon>
    </lineage>
</organism>
<reference evidence="3" key="1">
    <citation type="journal article" date="2019" name="Int. J. Syst. Evol. Microbiol.">
        <title>The Global Catalogue of Microorganisms (GCM) 10K type strain sequencing project: providing services to taxonomists for standard genome sequencing and annotation.</title>
        <authorList>
            <consortium name="The Broad Institute Genomics Platform"/>
            <consortium name="The Broad Institute Genome Sequencing Center for Infectious Disease"/>
            <person name="Wu L."/>
            <person name="Ma J."/>
        </authorList>
    </citation>
    <scope>NUCLEOTIDE SEQUENCE [LARGE SCALE GENOMIC DNA]</scope>
    <source>
        <strain evidence="3">XZYJT-10</strain>
    </source>
</reference>
<name>A0ABW2I242_9ACTN</name>
<gene>
    <name evidence="2" type="ORF">ACFQS1_33685</name>
</gene>
<dbReference type="InterPro" id="IPR005302">
    <property type="entry name" value="MoCF_Sase_C"/>
</dbReference>
<dbReference type="InterPro" id="IPR052716">
    <property type="entry name" value="MOSC_domain"/>
</dbReference>
<dbReference type="PROSITE" id="PS51340">
    <property type="entry name" value="MOSC"/>
    <property type="match status" value="1"/>
</dbReference>
<keyword evidence="3" id="KW-1185">Reference proteome</keyword>
<dbReference type="PANTHER" id="PTHR36930:SF1">
    <property type="entry name" value="MOSC DOMAIN-CONTAINING PROTEIN"/>
    <property type="match status" value="1"/>
</dbReference>
<protein>
    <submittedName>
        <fullName evidence="2">MOSC domain-containing protein</fullName>
    </submittedName>
</protein>
<dbReference type="SUPFAM" id="SSF50800">
    <property type="entry name" value="PK beta-barrel domain-like"/>
    <property type="match status" value="2"/>
</dbReference>
<dbReference type="Proteomes" id="UP001596548">
    <property type="component" value="Unassembled WGS sequence"/>
</dbReference>
<dbReference type="RefSeq" id="WP_378976055.1">
    <property type="nucleotide sequence ID" value="NZ_JBHTBJ010000040.1"/>
</dbReference>
<sequence>MEAAEGTVAAVSCNDTYAFTKPVRDEIVLIAGVGVKGDVHAGVHVKHRGRVRNDATQPNFRQVHLIQRELFAEVGAKGFAVAAGNLGENVTTSGIDLLALPVGTILRFGTPMDASGVNASGTNLSGGGSGALKAVLEVAAAAELDRATAASSEALAAAAARDRGDDPRPAVVLAGLRNPCAQINAFQQGLLKEVIGRGEGGDVIYRAGVMAVVLRGGAIRPGDTVTAELPPLPHGPLERV</sequence>
<dbReference type="EMBL" id="JBHTBJ010000040">
    <property type="protein sequence ID" value="MFC7278943.1"/>
    <property type="molecule type" value="Genomic_DNA"/>
</dbReference>
<dbReference type="Gene3D" id="2.40.33.20">
    <property type="entry name" value="PK beta-barrel domain-like"/>
    <property type="match status" value="1"/>
</dbReference>
<comment type="caution">
    <text evidence="2">The sequence shown here is derived from an EMBL/GenBank/DDBJ whole genome shotgun (WGS) entry which is preliminary data.</text>
</comment>